<dbReference type="InterPro" id="IPR051554">
    <property type="entry name" value="Acetyltransferase_Eis"/>
</dbReference>
<feature type="active site" description="Proton acceptor; via carboxylate" evidence="3">
    <location>
        <position position="437"/>
    </location>
</feature>
<dbReference type="EMBL" id="JAATJL010000001">
    <property type="protein sequence ID" value="NJC22279.1"/>
    <property type="molecule type" value="Genomic_DNA"/>
</dbReference>
<dbReference type="Gene3D" id="3.40.630.30">
    <property type="match status" value="2"/>
</dbReference>
<dbReference type="AlphaFoldDB" id="A0A846RME3"/>
<comment type="subunit">
    <text evidence="3">Homohexamer; trimer of dimers.</text>
</comment>
<feature type="binding site" evidence="3">
    <location>
        <begin position="119"/>
        <end position="124"/>
    </location>
    <ligand>
        <name>acetyl-CoA</name>
        <dbReference type="ChEBI" id="CHEBI:57288"/>
    </ligand>
</feature>
<dbReference type="InterPro" id="IPR016181">
    <property type="entry name" value="Acyl_CoA_acyltransferase"/>
</dbReference>
<dbReference type="InterPro" id="IPR025559">
    <property type="entry name" value="Eis_dom"/>
</dbReference>
<dbReference type="GO" id="GO:0030649">
    <property type="term" value="P:aminoglycoside antibiotic catabolic process"/>
    <property type="evidence" value="ECO:0007669"/>
    <property type="project" value="TreeGrafter"/>
</dbReference>
<evidence type="ECO:0000313" key="7">
    <source>
        <dbReference type="Proteomes" id="UP000547458"/>
    </source>
</evidence>
<feature type="domain" description="Enhanced intracellular survival protein" evidence="4">
    <location>
        <begin position="334"/>
        <end position="433"/>
    </location>
</feature>
<dbReference type="NCBIfam" id="NF002369">
    <property type="entry name" value="PRK01346.1-6"/>
    <property type="match status" value="1"/>
</dbReference>
<keyword evidence="7" id="KW-1185">Reference proteome</keyword>
<dbReference type="Pfam" id="PF17668">
    <property type="entry name" value="Acetyltransf_17"/>
    <property type="match status" value="1"/>
</dbReference>
<dbReference type="PANTHER" id="PTHR37817:SF1">
    <property type="entry name" value="N-ACETYLTRANSFERASE EIS"/>
    <property type="match status" value="1"/>
</dbReference>
<evidence type="ECO:0000256" key="2">
    <source>
        <dbReference type="ARBA" id="ARBA00023315"/>
    </source>
</evidence>
<sequence length="437" mass="47497">MTAHTETVATGLRIETFTVEEETDTTAGGQLSSWFEGVSFGFHENRRENEDLPKLAEAFAADRRTVWGVYDEQPGPHAWDPRVPVATYATMVNTLNVGGGRLLDAHLVTAVTVRPTHRRRGLLRRMITSDLQGAADRGLAIAALTASEATIYGRFGFGAATFTTSVEVDVRERFAVTAPAYGRVEVVEPDAVVGLAQEIFAGFHGRSLGSIGRQFAYARRASGLWGDERPQPDKGVRTAVHYDDDGRPDGYVTYKFAGWESTPYTMRVKDLVATSDAAYLELWRFLGSLDLVERVSFNLASVQDPLPWALSDRRCRGLLGEEDVLWLRILDPVAALRARHYEADGSLILTIADGLGYAAGSFELTVTDGVGSVRTVDEGTPADIALDVAALGSIYLGGVDARTLASAGQIRVGSPEGLDRADHLFSVARQPYCITHF</sequence>
<dbReference type="InterPro" id="IPR036527">
    <property type="entry name" value="SCP2_sterol-bd_dom_sf"/>
</dbReference>
<dbReference type="Pfam" id="PF13527">
    <property type="entry name" value="Acetyltransf_9"/>
    <property type="match status" value="1"/>
</dbReference>
<dbReference type="PANTHER" id="PTHR37817">
    <property type="entry name" value="N-ACETYLTRANSFERASE EIS"/>
    <property type="match status" value="1"/>
</dbReference>
<evidence type="ECO:0000256" key="1">
    <source>
        <dbReference type="ARBA" id="ARBA00022679"/>
    </source>
</evidence>
<dbReference type="SUPFAM" id="SSF55729">
    <property type="entry name" value="Acyl-CoA N-acyltransferases (Nat)"/>
    <property type="match status" value="1"/>
</dbReference>
<reference evidence="6 7" key="1">
    <citation type="submission" date="2020-03" db="EMBL/GenBank/DDBJ databases">
        <title>Sequencing the genomes of 1000 actinobacteria strains.</title>
        <authorList>
            <person name="Klenk H.-P."/>
        </authorList>
    </citation>
    <scope>NUCLEOTIDE SEQUENCE [LARGE SCALE GENOMIC DNA]</scope>
    <source>
        <strain evidence="6 7">DSM 16403</strain>
    </source>
</reference>
<accession>A0A846RME3</accession>
<feature type="binding site" evidence="3">
    <location>
        <begin position="147"/>
        <end position="148"/>
    </location>
    <ligand>
        <name>acetyl-CoA</name>
        <dbReference type="ChEBI" id="CHEBI:57288"/>
    </ligand>
</feature>
<evidence type="ECO:0000259" key="4">
    <source>
        <dbReference type="Pfam" id="PF13530"/>
    </source>
</evidence>
<feature type="domain" description="Eis-like acetyltransferase" evidence="5">
    <location>
        <begin position="219"/>
        <end position="314"/>
    </location>
</feature>
<keyword evidence="2 3" id="KW-0012">Acyltransferase</keyword>
<gene>
    <name evidence="6" type="ORF">BJ994_001355</name>
</gene>
<comment type="caution">
    <text evidence="6">The sequence shown here is derived from an EMBL/GenBank/DDBJ whole genome shotgun (WGS) entry which is preliminary data.</text>
</comment>
<name>A0A846RME3_9MICC</name>
<dbReference type="GO" id="GO:0034069">
    <property type="term" value="F:aminoglycoside N-acetyltransferase activity"/>
    <property type="evidence" value="ECO:0007669"/>
    <property type="project" value="TreeGrafter"/>
</dbReference>
<dbReference type="InterPro" id="IPR041380">
    <property type="entry name" value="Acetyltransf_17"/>
</dbReference>
<dbReference type="SUPFAM" id="SSF55718">
    <property type="entry name" value="SCP-like"/>
    <property type="match status" value="1"/>
</dbReference>
<dbReference type="Proteomes" id="UP000547458">
    <property type="component" value="Unassembled WGS sequence"/>
</dbReference>
<dbReference type="Gene3D" id="3.30.1050.10">
    <property type="entry name" value="SCP2 sterol-binding domain"/>
    <property type="match status" value="1"/>
</dbReference>
<feature type="binding site" evidence="3">
    <location>
        <begin position="111"/>
        <end position="113"/>
    </location>
    <ligand>
        <name>acetyl-CoA</name>
        <dbReference type="ChEBI" id="CHEBI:57288"/>
    </ligand>
</feature>
<dbReference type="HAMAP" id="MF_01812">
    <property type="entry name" value="Eis"/>
    <property type="match status" value="1"/>
</dbReference>
<organism evidence="6 7">
    <name type="scientific">Arthrobacter pigmenti</name>
    <dbReference type="NCBI Taxonomy" id="271432"/>
    <lineage>
        <taxon>Bacteria</taxon>
        <taxon>Bacillati</taxon>
        <taxon>Actinomycetota</taxon>
        <taxon>Actinomycetes</taxon>
        <taxon>Micrococcales</taxon>
        <taxon>Micrococcaceae</taxon>
        <taxon>Arthrobacter</taxon>
    </lineage>
</organism>
<protein>
    <submittedName>
        <fullName evidence="6">Putative acetyltransferase</fullName>
    </submittedName>
</protein>
<feature type="active site" description="Proton donor" evidence="3">
    <location>
        <position position="152"/>
    </location>
</feature>
<dbReference type="Pfam" id="PF13530">
    <property type="entry name" value="SCP2_2"/>
    <property type="match status" value="1"/>
</dbReference>
<evidence type="ECO:0000259" key="5">
    <source>
        <dbReference type="Pfam" id="PF17668"/>
    </source>
</evidence>
<evidence type="ECO:0000313" key="6">
    <source>
        <dbReference type="EMBL" id="NJC22279.1"/>
    </source>
</evidence>
<keyword evidence="1 3" id="KW-0808">Transferase</keyword>
<proteinExistence type="inferred from homology"/>
<evidence type="ECO:0000256" key="3">
    <source>
        <dbReference type="HAMAP-Rule" id="MF_01812"/>
    </source>
</evidence>
<comment type="similarity">
    <text evidence="3">Belongs to the acetyltransferase Eis family.</text>
</comment>
<dbReference type="InterPro" id="IPR022902">
    <property type="entry name" value="NAcTrfase_Eis"/>
</dbReference>